<evidence type="ECO:0000313" key="2">
    <source>
        <dbReference type="EMBL" id="TGY89914.1"/>
    </source>
</evidence>
<dbReference type="AlphaFoldDB" id="A0A4S2H2Z4"/>
<dbReference type="Pfam" id="PF05494">
    <property type="entry name" value="MlaC"/>
    <property type="match status" value="1"/>
</dbReference>
<protein>
    <submittedName>
        <fullName evidence="2">ABC transporter substrate-binding protein</fullName>
    </submittedName>
</protein>
<dbReference type="InterPro" id="IPR042245">
    <property type="entry name" value="Tgt2/MlaC_sf"/>
</dbReference>
<sequence length="211" mass="23321">MFRALLIAAGLALAGFAAASADRTAEDAEQFVQANAQEIISILQEMRSGERSVAEVKQDFRARIDDLADVDRITGFVLGRYRRTADEETLEEFGRVFREFAINVYERELRNYAGHTLDVTGSITRGPGDWIVKSTVTGGPEEKTYKVNWRVLETDGDLKVLDAQVMGVWLAQSQRDQITSIIGNAGGDVNAAIAVLRERIREQEAAVQASQ</sequence>
<accession>A0A4S2H2Z4</accession>
<dbReference type="Proteomes" id="UP000308054">
    <property type="component" value="Unassembled WGS sequence"/>
</dbReference>
<comment type="caution">
    <text evidence="2">The sequence shown here is derived from an EMBL/GenBank/DDBJ whole genome shotgun (WGS) entry which is preliminary data.</text>
</comment>
<feature type="chain" id="PRO_5020833616" evidence="1">
    <location>
        <begin position="22"/>
        <end position="211"/>
    </location>
</feature>
<gene>
    <name evidence="2" type="ORF">E5163_01890</name>
</gene>
<dbReference type="InterPro" id="IPR008869">
    <property type="entry name" value="MlaC/ttg2D"/>
</dbReference>
<dbReference type="Gene3D" id="3.10.450.710">
    <property type="entry name" value="Tgt2/MlaC"/>
    <property type="match status" value="1"/>
</dbReference>
<dbReference type="PANTHER" id="PTHR36573">
    <property type="entry name" value="INTERMEMBRANE PHOSPHOLIPID TRANSPORT SYSTEM BINDING PROTEIN MLAC"/>
    <property type="match status" value="1"/>
</dbReference>
<organism evidence="2 3">
    <name type="scientific">Marinicauda algicola</name>
    <dbReference type="NCBI Taxonomy" id="2029849"/>
    <lineage>
        <taxon>Bacteria</taxon>
        <taxon>Pseudomonadati</taxon>
        <taxon>Pseudomonadota</taxon>
        <taxon>Alphaproteobacteria</taxon>
        <taxon>Maricaulales</taxon>
        <taxon>Maricaulaceae</taxon>
        <taxon>Marinicauda</taxon>
    </lineage>
</organism>
<reference evidence="2 3" key="1">
    <citation type="journal article" date="2017" name="Int. J. Syst. Evol. Microbiol.">
        <title>Marinicauda algicola sp. nov., isolated from a marine red alga Rhodosorus marinus.</title>
        <authorList>
            <person name="Jeong S.E."/>
            <person name="Jeon S.H."/>
            <person name="Chun B.H."/>
            <person name="Kim D.W."/>
            <person name="Jeon C.O."/>
        </authorList>
    </citation>
    <scope>NUCLEOTIDE SEQUENCE [LARGE SCALE GENOMIC DNA]</scope>
    <source>
        <strain evidence="2 3">JCM 31718</strain>
    </source>
</reference>
<keyword evidence="1" id="KW-0732">Signal</keyword>
<dbReference type="PANTHER" id="PTHR36573:SF1">
    <property type="entry name" value="INTERMEMBRANE PHOSPHOLIPID TRANSPORT SYSTEM BINDING PROTEIN MLAC"/>
    <property type="match status" value="1"/>
</dbReference>
<proteinExistence type="predicted"/>
<evidence type="ECO:0000256" key="1">
    <source>
        <dbReference type="SAM" id="SignalP"/>
    </source>
</evidence>
<dbReference type="EMBL" id="SRXW01000001">
    <property type="protein sequence ID" value="TGY89914.1"/>
    <property type="molecule type" value="Genomic_DNA"/>
</dbReference>
<evidence type="ECO:0000313" key="3">
    <source>
        <dbReference type="Proteomes" id="UP000308054"/>
    </source>
</evidence>
<dbReference type="OrthoDB" id="8099120at2"/>
<feature type="signal peptide" evidence="1">
    <location>
        <begin position="1"/>
        <end position="21"/>
    </location>
</feature>
<keyword evidence="3" id="KW-1185">Reference proteome</keyword>
<dbReference type="RefSeq" id="WP_135994411.1">
    <property type="nucleotide sequence ID" value="NZ_CP071057.1"/>
</dbReference>
<name>A0A4S2H2Z4_9PROT</name>